<dbReference type="PANTHER" id="PTHR48467:SF1">
    <property type="entry name" value="GLUTAMATE SYNTHASE 1 [NADH], CHLOROPLASTIC-LIKE"/>
    <property type="match status" value="1"/>
</dbReference>
<feature type="binding site" evidence="9">
    <location>
        <begin position="426"/>
        <end position="428"/>
    </location>
    <ligand>
        <name>FAD</name>
        <dbReference type="ChEBI" id="CHEBI:57692"/>
    </ligand>
</feature>
<feature type="binding site" evidence="10">
    <location>
        <position position="426"/>
    </location>
    <ligand>
        <name>NADP(+)</name>
        <dbReference type="ChEBI" id="CHEBI:58349"/>
    </ligand>
</feature>
<dbReference type="InterPro" id="IPR023753">
    <property type="entry name" value="FAD/NAD-binding_dom"/>
</dbReference>
<dbReference type="InterPro" id="IPR036188">
    <property type="entry name" value="FAD/NAD-bd_sf"/>
</dbReference>
<evidence type="ECO:0000256" key="1">
    <source>
        <dbReference type="ARBA" id="ARBA00001974"/>
    </source>
</evidence>
<proteinExistence type="inferred from homology"/>
<comment type="similarity">
    <text evidence="2 8">Belongs to the ferredoxin--NADP reductase type 1 family.</text>
</comment>
<dbReference type="InParanoid" id="A0A2P5IB68"/>
<dbReference type="EMBL" id="MAVT02000092">
    <property type="protein sequence ID" value="POS79744.1"/>
    <property type="molecule type" value="Genomic_DNA"/>
</dbReference>
<comment type="caution">
    <text evidence="12">The sequence shown here is derived from an EMBL/GenBank/DDBJ whole genome shotgun (WGS) entry which is preliminary data.</text>
</comment>
<evidence type="ECO:0000256" key="6">
    <source>
        <dbReference type="ARBA" id="ARBA00023002"/>
    </source>
</evidence>
<feature type="domain" description="FAD/NAD(P)-binding" evidence="11">
    <location>
        <begin position="42"/>
        <end position="207"/>
    </location>
</feature>
<reference evidence="12" key="1">
    <citation type="submission" date="2017-09" db="EMBL/GenBank/DDBJ databases">
        <title>Polyketide synthases of a Diaporthe helianthi virulent isolate.</title>
        <authorList>
            <person name="Baroncelli R."/>
        </authorList>
    </citation>
    <scope>NUCLEOTIDE SEQUENCE [LARGE SCALE GENOMIC DNA]</scope>
    <source>
        <strain evidence="12">7/96</strain>
    </source>
</reference>
<evidence type="ECO:0000313" key="13">
    <source>
        <dbReference type="Proteomes" id="UP000094444"/>
    </source>
</evidence>
<evidence type="ECO:0000259" key="11">
    <source>
        <dbReference type="Pfam" id="PF07992"/>
    </source>
</evidence>
<evidence type="ECO:0000256" key="5">
    <source>
        <dbReference type="ARBA" id="ARBA00022857"/>
    </source>
</evidence>
<sequence length="526" mass="56823">MMPVPIARSAPGLARSCIRPVTRLLSCQYSTPAACRHDRPFRMAVVGSGPAGFYTAYRVMSLIDRAEVDMYEALPVPFGLVRFGVAPDHPEVKNCQDKFSEVAASPNFTFIGNVAIGHKPFHPDGQSVPLATLMRHYDAVLFAYGAAKDRTLNVPGESTLGRIYSAREFVGWYNGLPEFAGLNPDLSQGEAVVIGQGNVAIDVARVLLEDVDKLRKTDMAGYALEALSTSQVKRVRIAGRRGPMQAAFTIKEVRELMNLPHVWADPVDTSLIPSDLKSLPRARRRLTEVLLKGSKTPRSPASKSWAFDFCTSPIEFHPDPADSAAVGRTVFDRTSLSPDAFDPSAKAISTGETVLVDSPLVFRSIGYKSVALPEFGALGVAFNDRRGVIGNDQVGGRVLRSTADAERAELFPGLYCAGWVKRGPTGVIASTMEDAFATAEAIAEDWKAGKGFLGQFGAAQPSKVDSAGWEGVQSDTGRSVSNSAVDWEGWLAIDKAERDRGRLKGKDRDKFTATSDMLSVPFSSMA</sequence>
<dbReference type="GO" id="GO:0016491">
    <property type="term" value="F:oxidoreductase activity"/>
    <property type="evidence" value="ECO:0007669"/>
    <property type="project" value="UniProtKB-KW"/>
</dbReference>
<dbReference type="Proteomes" id="UP000094444">
    <property type="component" value="Unassembled WGS sequence"/>
</dbReference>
<dbReference type="PIRSF" id="PIRSF000362">
    <property type="entry name" value="FNR"/>
    <property type="match status" value="1"/>
</dbReference>
<evidence type="ECO:0000256" key="4">
    <source>
        <dbReference type="ARBA" id="ARBA00022827"/>
    </source>
</evidence>
<keyword evidence="4 8" id="KW-0274">FAD</keyword>
<comment type="catalytic activity">
    <reaction evidence="7 8">
        <text>2 reduced [adrenodoxin] + NADP(+) + H(+) = 2 oxidized [adrenodoxin] + NADPH</text>
        <dbReference type="Rhea" id="RHEA:42312"/>
        <dbReference type="Rhea" id="RHEA-COMP:9998"/>
        <dbReference type="Rhea" id="RHEA-COMP:9999"/>
        <dbReference type="ChEBI" id="CHEBI:15378"/>
        <dbReference type="ChEBI" id="CHEBI:33737"/>
        <dbReference type="ChEBI" id="CHEBI:33738"/>
        <dbReference type="ChEBI" id="CHEBI:57783"/>
        <dbReference type="ChEBI" id="CHEBI:58349"/>
        <dbReference type="EC" id="1.18.1.6"/>
    </reaction>
</comment>
<feature type="binding site" evidence="9">
    <location>
        <position position="72"/>
    </location>
    <ligand>
        <name>FAD</name>
        <dbReference type="ChEBI" id="CHEBI:57692"/>
    </ligand>
</feature>
<dbReference type="SUPFAM" id="SSF51971">
    <property type="entry name" value="Nucleotide-binding domain"/>
    <property type="match status" value="1"/>
</dbReference>
<evidence type="ECO:0000256" key="2">
    <source>
        <dbReference type="ARBA" id="ARBA00008312"/>
    </source>
</evidence>
<dbReference type="Gene3D" id="3.40.50.720">
    <property type="entry name" value="NAD(P)-binding Rossmann-like Domain"/>
    <property type="match status" value="1"/>
</dbReference>
<evidence type="ECO:0000256" key="3">
    <source>
        <dbReference type="ARBA" id="ARBA00022630"/>
    </source>
</evidence>
<keyword evidence="6 8" id="KW-0560">Oxidoreductase</keyword>
<keyword evidence="13" id="KW-1185">Reference proteome</keyword>
<feature type="binding site" evidence="9">
    <location>
        <position position="116"/>
    </location>
    <ligand>
        <name>FAD</name>
        <dbReference type="ChEBI" id="CHEBI:57692"/>
    </ligand>
</feature>
<organism evidence="12 13">
    <name type="scientific">Diaporthe helianthi</name>
    <dbReference type="NCBI Taxonomy" id="158607"/>
    <lineage>
        <taxon>Eukaryota</taxon>
        <taxon>Fungi</taxon>
        <taxon>Dikarya</taxon>
        <taxon>Ascomycota</taxon>
        <taxon>Pezizomycotina</taxon>
        <taxon>Sordariomycetes</taxon>
        <taxon>Sordariomycetidae</taxon>
        <taxon>Diaporthales</taxon>
        <taxon>Diaporthaceae</taxon>
        <taxon>Diaporthe</taxon>
    </lineage>
</organism>
<evidence type="ECO:0000313" key="12">
    <source>
        <dbReference type="EMBL" id="POS79744.1"/>
    </source>
</evidence>
<feature type="binding site" evidence="9">
    <location>
        <position position="80"/>
    </location>
    <ligand>
        <name>FAD</name>
        <dbReference type="ChEBI" id="CHEBI:57692"/>
    </ligand>
</feature>
<comment type="cofactor">
    <cofactor evidence="1 8 9">
        <name>FAD</name>
        <dbReference type="ChEBI" id="CHEBI:57692"/>
    </cofactor>
</comment>
<dbReference type="STRING" id="158607.A0A2P5IB68"/>
<gene>
    <name evidence="12" type="ORF">DHEL01_v201875</name>
</gene>
<dbReference type="EC" id="1.18.1.6" evidence="8"/>
<feature type="binding site" evidence="10">
    <location>
        <begin position="196"/>
        <end position="199"/>
    </location>
    <ligand>
        <name>NADP(+)</name>
        <dbReference type="ChEBI" id="CHEBI:58349"/>
    </ligand>
</feature>
<dbReference type="Pfam" id="PF07992">
    <property type="entry name" value="Pyr_redox_2"/>
    <property type="match status" value="1"/>
</dbReference>
<dbReference type="OrthoDB" id="333024at2759"/>
<keyword evidence="5 8" id="KW-0521">NADP</keyword>
<feature type="binding site" evidence="9">
    <location>
        <position position="51"/>
    </location>
    <ligand>
        <name>FAD</name>
        <dbReference type="ChEBI" id="CHEBI:57692"/>
    </ligand>
</feature>
<protein>
    <recommendedName>
        <fullName evidence="8">NADPH:adrenodoxin oxidoreductase, mitochondrial</fullName>
        <ecNumber evidence="8">1.18.1.6</ecNumber>
    </recommendedName>
</protein>
<evidence type="ECO:0000256" key="8">
    <source>
        <dbReference type="PIRNR" id="PIRNR000362"/>
    </source>
</evidence>
<dbReference type="PRINTS" id="PR00419">
    <property type="entry name" value="ADXRDTASE"/>
</dbReference>
<keyword evidence="8" id="KW-0496">Mitochondrion</keyword>
<feature type="binding site" evidence="10">
    <location>
        <begin position="240"/>
        <end position="241"/>
    </location>
    <ligand>
        <name>NADP(+)</name>
        <dbReference type="ChEBI" id="CHEBI:58349"/>
    </ligand>
</feature>
<evidence type="ECO:0000256" key="9">
    <source>
        <dbReference type="PIRSR" id="PIRSR000362-1"/>
    </source>
</evidence>
<dbReference type="AlphaFoldDB" id="A0A2P5IB68"/>
<evidence type="ECO:0000256" key="10">
    <source>
        <dbReference type="PIRSR" id="PIRSR000362-2"/>
    </source>
</evidence>
<feature type="binding site" evidence="9">
    <location>
        <position position="419"/>
    </location>
    <ligand>
        <name>FAD</name>
        <dbReference type="ChEBI" id="CHEBI:57692"/>
    </ligand>
</feature>
<dbReference type="Gene3D" id="3.50.50.60">
    <property type="entry name" value="FAD/NAD(P)-binding domain"/>
    <property type="match status" value="1"/>
</dbReference>
<dbReference type="GO" id="GO:0005739">
    <property type="term" value="C:mitochondrion"/>
    <property type="evidence" value="ECO:0007669"/>
    <property type="project" value="UniProtKB-SubCell"/>
</dbReference>
<comment type="subcellular location">
    <subcellularLocation>
        <location evidence="8">Mitochondrion</location>
    </subcellularLocation>
</comment>
<name>A0A2P5IB68_DIAHE</name>
<feature type="binding site" evidence="10">
    <location>
        <position position="252"/>
    </location>
    <ligand>
        <name>NADP(+)</name>
        <dbReference type="ChEBI" id="CHEBI:58349"/>
    </ligand>
</feature>
<evidence type="ECO:0000256" key="7">
    <source>
        <dbReference type="ARBA" id="ARBA00048933"/>
    </source>
</evidence>
<dbReference type="PANTHER" id="PTHR48467">
    <property type="entry name" value="GLUTAMATE SYNTHASE 1 [NADH], CHLOROPLASTIC-LIKE"/>
    <property type="match status" value="1"/>
</dbReference>
<dbReference type="InterPro" id="IPR021163">
    <property type="entry name" value="Ferredox_Rdtase_adrenod"/>
</dbReference>
<accession>A0A2P5IB68</accession>
<keyword evidence="3 8" id="KW-0285">Flavoprotein</keyword>
<dbReference type="InterPro" id="IPR055275">
    <property type="entry name" value="Ferredox_Rdtase"/>
</dbReference>
<dbReference type="FunCoup" id="A0A2P5IB68">
    <property type="interactions" value="565"/>
</dbReference>